<comment type="caution">
    <text evidence="4">The sequence shown here is derived from an EMBL/GenBank/DDBJ whole genome shotgun (WGS) entry which is preliminary data.</text>
</comment>
<dbReference type="InterPro" id="IPR045339">
    <property type="entry name" value="DUF6534"/>
</dbReference>
<feature type="region of interest" description="Disordered" evidence="1">
    <location>
        <begin position="335"/>
        <end position="357"/>
    </location>
</feature>
<sequence>MPPISVEEEFQVKFVLGPWLIGSSLELLLMGILSCQFVNYYNWYPDDSRGIRIAVAILCLLNVLKSAESFAALWIFLINHFGDLQYDMQLSVTGWWDTSNPLLVAILSFYVQCYFCYRLWSVSKKWWVVAPILILFIFALLSMVIGTYYIATFDFDQLLHILVLYSVIGISPRVEFLLVHNYPQPSAGDVILTVTTAYFLVKTKKNLINPRTVGLINALIRLAFQTAAPAALFAMLTLISSQLHHRDPLYGYIEIAFNQPLPKLYAISMMWTLNARRAIRSRNGLSGNNSYEPSGEPVRSPRRTNEDVELGRVEVLTKTQTTQHVNVTDMFRHTNTNEDGIHSLSDPDHKIASESTD</sequence>
<dbReference type="Pfam" id="PF20152">
    <property type="entry name" value="DUF6534"/>
    <property type="match status" value="1"/>
</dbReference>
<keyword evidence="2" id="KW-0812">Transmembrane</keyword>
<keyword evidence="5" id="KW-1185">Reference proteome</keyword>
<feature type="compositionally biased region" description="Polar residues" evidence="1">
    <location>
        <begin position="283"/>
        <end position="292"/>
    </location>
</feature>
<evidence type="ECO:0000313" key="4">
    <source>
        <dbReference type="EMBL" id="KAF7333814.1"/>
    </source>
</evidence>
<feature type="transmembrane region" description="Helical" evidence="2">
    <location>
        <begin position="53"/>
        <end position="82"/>
    </location>
</feature>
<feature type="region of interest" description="Disordered" evidence="1">
    <location>
        <begin position="283"/>
        <end position="309"/>
    </location>
</feature>
<dbReference type="AlphaFoldDB" id="A0A8H6X4E2"/>
<feature type="transmembrane region" description="Helical" evidence="2">
    <location>
        <begin position="20"/>
        <end position="41"/>
    </location>
</feature>
<dbReference type="EMBL" id="JACAZI010000028">
    <property type="protein sequence ID" value="KAF7333814.1"/>
    <property type="molecule type" value="Genomic_DNA"/>
</dbReference>
<gene>
    <name evidence="4" type="ORF">MVEN_02338300</name>
</gene>
<feature type="domain" description="DUF6534" evidence="3">
    <location>
        <begin position="187"/>
        <end position="277"/>
    </location>
</feature>
<dbReference type="Proteomes" id="UP000620124">
    <property type="component" value="Unassembled WGS sequence"/>
</dbReference>
<keyword evidence="2" id="KW-1133">Transmembrane helix</keyword>
<keyword evidence="2" id="KW-0472">Membrane</keyword>
<name>A0A8H6X4E2_9AGAR</name>
<evidence type="ECO:0000259" key="3">
    <source>
        <dbReference type="Pfam" id="PF20152"/>
    </source>
</evidence>
<feature type="transmembrane region" description="Helical" evidence="2">
    <location>
        <begin position="102"/>
        <end position="120"/>
    </location>
</feature>
<accession>A0A8H6X4E2</accession>
<feature type="transmembrane region" description="Helical" evidence="2">
    <location>
        <begin position="127"/>
        <end position="151"/>
    </location>
</feature>
<proteinExistence type="predicted"/>
<protein>
    <recommendedName>
        <fullName evidence="3">DUF6534 domain-containing protein</fullName>
    </recommendedName>
</protein>
<organism evidence="4 5">
    <name type="scientific">Mycena venus</name>
    <dbReference type="NCBI Taxonomy" id="2733690"/>
    <lineage>
        <taxon>Eukaryota</taxon>
        <taxon>Fungi</taxon>
        <taxon>Dikarya</taxon>
        <taxon>Basidiomycota</taxon>
        <taxon>Agaricomycotina</taxon>
        <taxon>Agaricomycetes</taxon>
        <taxon>Agaricomycetidae</taxon>
        <taxon>Agaricales</taxon>
        <taxon>Marasmiineae</taxon>
        <taxon>Mycenaceae</taxon>
        <taxon>Mycena</taxon>
    </lineage>
</organism>
<evidence type="ECO:0000256" key="1">
    <source>
        <dbReference type="SAM" id="MobiDB-lite"/>
    </source>
</evidence>
<dbReference type="PANTHER" id="PTHR40465">
    <property type="entry name" value="CHROMOSOME 1, WHOLE GENOME SHOTGUN SEQUENCE"/>
    <property type="match status" value="1"/>
</dbReference>
<reference evidence="4" key="1">
    <citation type="submission" date="2020-05" db="EMBL/GenBank/DDBJ databases">
        <title>Mycena genomes resolve the evolution of fungal bioluminescence.</title>
        <authorList>
            <person name="Tsai I.J."/>
        </authorList>
    </citation>
    <scope>NUCLEOTIDE SEQUENCE</scope>
    <source>
        <strain evidence="4">CCC161011</strain>
    </source>
</reference>
<evidence type="ECO:0000256" key="2">
    <source>
        <dbReference type="SAM" id="Phobius"/>
    </source>
</evidence>
<evidence type="ECO:0000313" key="5">
    <source>
        <dbReference type="Proteomes" id="UP000620124"/>
    </source>
</evidence>
<dbReference type="PANTHER" id="PTHR40465:SF1">
    <property type="entry name" value="DUF6534 DOMAIN-CONTAINING PROTEIN"/>
    <property type="match status" value="1"/>
</dbReference>
<dbReference type="OrthoDB" id="3268841at2759"/>